<reference evidence="1 2" key="1">
    <citation type="journal article" date="2018" name="Sci. Data">
        <title>The draft genome sequence of cork oak.</title>
        <authorList>
            <person name="Ramos A.M."/>
            <person name="Usie A."/>
            <person name="Barbosa P."/>
            <person name="Barros P.M."/>
            <person name="Capote T."/>
            <person name="Chaves I."/>
            <person name="Simoes F."/>
            <person name="Abreu I."/>
            <person name="Carrasquinho I."/>
            <person name="Faro C."/>
            <person name="Guimaraes J.B."/>
            <person name="Mendonca D."/>
            <person name="Nobrega F."/>
            <person name="Rodrigues L."/>
            <person name="Saibo N.J.M."/>
            <person name="Varela M.C."/>
            <person name="Egas C."/>
            <person name="Matos J."/>
            <person name="Miguel C.M."/>
            <person name="Oliveira M.M."/>
            <person name="Ricardo C.P."/>
            <person name="Goncalves S."/>
        </authorList>
    </citation>
    <scope>NUCLEOTIDE SEQUENCE [LARGE SCALE GENOMIC DNA]</scope>
    <source>
        <strain evidence="2">cv. HL8</strain>
    </source>
</reference>
<evidence type="ECO:0000313" key="2">
    <source>
        <dbReference type="Proteomes" id="UP000237347"/>
    </source>
</evidence>
<dbReference type="SUPFAM" id="SSF111352">
    <property type="entry name" value="Ammonium transporter"/>
    <property type="match status" value="1"/>
</dbReference>
<dbReference type="EMBL" id="PKMF04000133">
    <property type="protein sequence ID" value="KAK7847998.1"/>
    <property type="molecule type" value="Genomic_DNA"/>
</dbReference>
<gene>
    <name evidence="1" type="primary">AMT1-4</name>
    <name evidence="1" type="ORF">CFP56_005745</name>
</gene>
<evidence type="ECO:0000313" key="1">
    <source>
        <dbReference type="EMBL" id="KAK7847998.1"/>
    </source>
</evidence>
<sequence length="104" mass="11832">MLLPLSDASDSRLFELVSMVVSYGGRWKVKVEQSCEILHWFQPNDSWASPTQADDLLFSSSVTNFAGSRVLHMFGGIAGLWVHLLKAHDWPIRPSKQVHDFMWS</sequence>
<keyword evidence="2" id="KW-1185">Reference proteome</keyword>
<dbReference type="AlphaFoldDB" id="A0AAW0L8J6"/>
<name>A0AAW0L8J6_QUESU</name>
<proteinExistence type="predicted"/>
<protein>
    <submittedName>
        <fullName evidence="1">Ammonium transporter 1 member 4</fullName>
    </submittedName>
</protein>
<dbReference type="Proteomes" id="UP000237347">
    <property type="component" value="Unassembled WGS sequence"/>
</dbReference>
<organism evidence="1 2">
    <name type="scientific">Quercus suber</name>
    <name type="common">Cork oak</name>
    <dbReference type="NCBI Taxonomy" id="58331"/>
    <lineage>
        <taxon>Eukaryota</taxon>
        <taxon>Viridiplantae</taxon>
        <taxon>Streptophyta</taxon>
        <taxon>Embryophyta</taxon>
        <taxon>Tracheophyta</taxon>
        <taxon>Spermatophyta</taxon>
        <taxon>Magnoliopsida</taxon>
        <taxon>eudicotyledons</taxon>
        <taxon>Gunneridae</taxon>
        <taxon>Pentapetalae</taxon>
        <taxon>rosids</taxon>
        <taxon>fabids</taxon>
        <taxon>Fagales</taxon>
        <taxon>Fagaceae</taxon>
        <taxon>Quercus</taxon>
    </lineage>
</organism>
<comment type="caution">
    <text evidence="1">The sequence shown here is derived from an EMBL/GenBank/DDBJ whole genome shotgun (WGS) entry which is preliminary data.</text>
</comment>
<accession>A0AAW0L8J6</accession>